<dbReference type="Pfam" id="PF03732">
    <property type="entry name" value="Retrotrans_gag"/>
    <property type="match status" value="1"/>
</dbReference>
<keyword evidence="3" id="KW-1185">Reference proteome</keyword>
<comment type="caution">
    <text evidence="2">The sequence shown here is derived from an EMBL/GenBank/DDBJ whole genome shotgun (WGS) entry which is preliminary data.</text>
</comment>
<keyword evidence="2" id="KW-0489">Methyltransferase</keyword>
<evidence type="ECO:0000313" key="3">
    <source>
        <dbReference type="Proteomes" id="UP000325315"/>
    </source>
</evidence>
<keyword evidence="2" id="KW-0808">Transferase</keyword>
<evidence type="ECO:0000259" key="1">
    <source>
        <dbReference type="Pfam" id="PF03732"/>
    </source>
</evidence>
<reference evidence="3" key="1">
    <citation type="journal article" date="2019" name="Plant Biotechnol. J.">
        <title>Genome sequencing of the Australian wild diploid species Gossypium australe highlights disease resistance and delayed gland morphogenesis.</title>
        <authorList>
            <person name="Cai Y."/>
            <person name="Cai X."/>
            <person name="Wang Q."/>
            <person name="Wang P."/>
            <person name="Zhang Y."/>
            <person name="Cai C."/>
            <person name="Xu Y."/>
            <person name="Wang K."/>
            <person name="Zhou Z."/>
            <person name="Wang C."/>
            <person name="Geng S."/>
            <person name="Li B."/>
            <person name="Dong Q."/>
            <person name="Hou Y."/>
            <person name="Wang H."/>
            <person name="Ai P."/>
            <person name="Liu Z."/>
            <person name="Yi F."/>
            <person name="Sun M."/>
            <person name="An G."/>
            <person name="Cheng J."/>
            <person name="Zhang Y."/>
            <person name="Shi Q."/>
            <person name="Xie Y."/>
            <person name="Shi X."/>
            <person name="Chang Y."/>
            <person name="Huang F."/>
            <person name="Chen Y."/>
            <person name="Hong S."/>
            <person name="Mi L."/>
            <person name="Sun Q."/>
            <person name="Zhang L."/>
            <person name="Zhou B."/>
            <person name="Peng R."/>
            <person name="Zhang X."/>
            <person name="Liu F."/>
        </authorList>
    </citation>
    <scope>NUCLEOTIDE SEQUENCE [LARGE SCALE GENOMIC DNA]</scope>
    <source>
        <strain evidence="3">cv. PA1801</strain>
    </source>
</reference>
<dbReference type="GO" id="GO:0008168">
    <property type="term" value="F:methyltransferase activity"/>
    <property type="evidence" value="ECO:0007669"/>
    <property type="project" value="UniProtKB-KW"/>
</dbReference>
<accession>A0A5B6UZR9</accession>
<evidence type="ECO:0000313" key="2">
    <source>
        <dbReference type="EMBL" id="KAA3461375.1"/>
    </source>
</evidence>
<sequence length="112" mass="13387">MTSPPFIPPVIPLVAPPPPPMTEPSQHCDPVKAEYWLQNIFQFFEEMACPPDDFLGCVVSLLKERAYSWWTTLVAVIPREKISWDFFYIEFKNKYVRKRYLDMKKREFLELR</sequence>
<dbReference type="GO" id="GO:0032259">
    <property type="term" value="P:methylation"/>
    <property type="evidence" value="ECO:0007669"/>
    <property type="project" value="UniProtKB-KW"/>
</dbReference>
<dbReference type="InterPro" id="IPR005162">
    <property type="entry name" value="Retrotrans_gag_dom"/>
</dbReference>
<protein>
    <submittedName>
        <fullName evidence="2">Hexaprenyldihydroxybenzoate methyltransferase, mitochondrial-like protein</fullName>
    </submittedName>
</protein>
<gene>
    <name evidence="2" type="ORF">EPI10_027948</name>
</gene>
<dbReference type="Proteomes" id="UP000325315">
    <property type="component" value="Unassembled WGS sequence"/>
</dbReference>
<feature type="domain" description="Retrotransposon gag" evidence="1">
    <location>
        <begin position="58"/>
        <end position="112"/>
    </location>
</feature>
<dbReference type="OrthoDB" id="1936908at2759"/>
<dbReference type="AlphaFoldDB" id="A0A5B6UZR9"/>
<proteinExistence type="predicted"/>
<organism evidence="2 3">
    <name type="scientific">Gossypium australe</name>
    <dbReference type="NCBI Taxonomy" id="47621"/>
    <lineage>
        <taxon>Eukaryota</taxon>
        <taxon>Viridiplantae</taxon>
        <taxon>Streptophyta</taxon>
        <taxon>Embryophyta</taxon>
        <taxon>Tracheophyta</taxon>
        <taxon>Spermatophyta</taxon>
        <taxon>Magnoliopsida</taxon>
        <taxon>eudicotyledons</taxon>
        <taxon>Gunneridae</taxon>
        <taxon>Pentapetalae</taxon>
        <taxon>rosids</taxon>
        <taxon>malvids</taxon>
        <taxon>Malvales</taxon>
        <taxon>Malvaceae</taxon>
        <taxon>Malvoideae</taxon>
        <taxon>Gossypium</taxon>
    </lineage>
</organism>
<name>A0A5B6UZR9_9ROSI</name>
<dbReference type="EMBL" id="SMMG02000009">
    <property type="protein sequence ID" value="KAA3461375.1"/>
    <property type="molecule type" value="Genomic_DNA"/>
</dbReference>